<keyword evidence="4" id="KW-1185">Reference proteome</keyword>
<evidence type="ECO:0000259" key="2">
    <source>
        <dbReference type="Pfam" id="PF03886"/>
    </source>
</evidence>
<protein>
    <recommendedName>
        <fullName evidence="2">ABC-type transport auxiliary lipoprotein component domain-containing protein</fullName>
    </recommendedName>
</protein>
<comment type="caution">
    <text evidence="3">The sequence shown here is derived from an EMBL/GenBank/DDBJ whole genome shotgun (WGS) entry which is preliminary data.</text>
</comment>
<dbReference type="InterPro" id="IPR005586">
    <property type="entry name" value="ABC_trans_aux"/>
</dbReference>
<organism evidence="3 4">
    <name type="scientific">Plasticicumulans acidivorans</name>
    <dbReference type="NCBI Taxonomy" id="886464"/>
    <lineage>
        <taxon>Bacteria</taxon>
        <taxon>Pseudomonadati</taxon>
        <taxon>Pseudomonadota</taxon>
        <taxon>Gammaproteobacteria</taxon>
        <taxon>Candidatus Competibacteraceae</taxon>
        <taxon>Plasticicumulans</taxon>
    </lineage>
</organism>
<sequence length="197" mass="21532">MNRREFLQRSLLLAAGSALGACASSQPTHFYLLPTLGEDTAALGALDGTLGLAPLQLPDYLNRPQILERSADGALRLDDFELWGEPLKAGIARALRENLARLLPQLQVVMAPWRRAAAPSRVLWLQVLRCESEGTTALFALRWQLQDADGHELLAPRHGEYRETLEAADTAAVVGALGRALARFSRDLATQLTRSTP</sequence>
<dbReference type="Pfam" id="PF03886">
    <property type="entry name" value="ABC_trans_aux"/>
    <property type="match status" value="1"/>
</dbReference>
<dbReference type="Proteomes" id="UP000246569">
    <property type="component" value="Unassembled WGS sequence"/>
</dbReference>
<evidence type="ECO:0000313" key="3">
    <source>
        <dbReference type="EMBL" id="PWV61600.1"/>
    </source>
</evidence>
<accession>A0A317MZV7</accession>
<feature type="chain" id="PRO_5016455178" description="ABC-type transport auxiliary lipoprotein component domain-containing protein" evidence="1">
    <location>
        <begin position="24"/>
        <end position="197"/>
    </location>
</feature>
<dbReference type="Gene3D" id="3.40.50.10610">
    <property type="entry name" value="ABC-type transport auxiliary lipoprotein component"/>
    <property type="match status" value="1"/>
</dbReference>
<dbReference type="EMBL" id="QGTJ01000005">
    <property type="protein sequence ID" value="PWV61600.1"/>
    <property type="molecule type" value="Genomic_DNA"/>
</dbReference>
<dbReference type="SUPFAM" id="SSF159594">
    <property type="entry name" value="XCC0632-like"/>
    <property type="match status" value="1"/>
</dbReference>
<name>A0A317MZV7_9GAMM</name>
<reference evidence="3 4" key="1">
    <citation type="submission" date="2018-05" db="EMBL/GenBank/DDBJ databases">
        <title>Genomic Encyclopedia of Type Strains, Phase IV (KMG-IV): sequencing the most valuable type-strain genomes for metagenomic binning, comparative biology and taxonomic classification.</title>
        <authorList>
            <person name="Goeker M."/>
        </authorList>
    </citation>
    <scope>NUCLEOTIDE SEQUENCE [LARGE SCALE GENOMIC DNA]</scope>
    <source>
        <strain evidence="3 4">DSM 23606</strain>
    </source>
</reference>
<feature type="domain" description="ABC-type transport auxiliary lipoprotein component" evidence="2">
    <location>
        <begin position="31"/>
        <end position="189"/>
    </location>
</feature>
<dbReference type="PROSITE" id="PS51257">
    <property type="entry name" value="PROKAR_LIPOPROTEIN"/>
    <property type="match status" value="1"/>
</dbReference>
<evidence type="ECO:0000313" key="4">
    <source>
        <dbReference type="Proteomes" id="UP000246569"/>
    </source>
</evidence>
<feature type="signal peptide" evidence="1">
    <location>
        <begin position="1"/>
        <end position="23"/>
    </location>
</feature>
<keyword evidence="1" id="KW-0732">Signal</keyword>
<proteinExistence type="predicted"/>
<dbReference type="RefSeq" id="WP_110018393.1">
    <property type="nucleotide sequence ID" value="NZ_QGTJ01000005.1"/>
</dbReference>
<dbReference type="AlphaFoldDB" id="A0A317MZV7"/>
<gene>
    <name evidence="3" type="ORF">C7443_10528</name>
</gene>
<dbReference type="OrthoDB" id="7063250at2"/>
<evidence type="ECO:0000256" key="1">
    <source>
        <dbReference type="SAM" id="SignalP"/>
    </source>
</evidence>